<name>A0A1G8IBZ5_9RHOB</name>
<evidence type="ECO:0000313" key="3">
    <source>
        <dbReference type="Proteomes" id="UP000199340"/>
    </source>
</evidence>
<gene>
    <name evidence="2" type="ORF">SAMN05421850_101859</name>
</gene>
<dbReference type="AlphaFoldDB" id="A0A1G8IBZ5"/>
<dbReference type="RefSeq" id="WP_090026735.1">
    <property type="nucleotide sequence ID" value="NZ_FNEB01000001.1"/>
</dbReference>
<dbReference type="Proteomes" id="UP000199340">
    <property type="component" value="Unassembled WGS sequence"/>
</dbReference>
<keyword evidence="1" id="KW-1133">Transmembrane helix</keyword>
<keyword evidence="1" id="KW-0472">Membrane</keyword>
<evidence type="ECO:0000256" key="1">
    <source>
        <dbReference type="SAM" id="Phobius"/>
    </source>
</evidence>
<reference evidence="2 3" key="1">
    <citation type="submission" date="2016-10" db="EMBL/GenBank/DDBJ databases">
        <authorList>
            <person name="de Groot N.N."/>
        </authorList>
    </citation>
    <scope>NUCLEOTIDE SEQUENCE [LARGE SCALE GENOMIC DNA]</scope>
    <source>
        <strain evidence="2 3">DSM 28010</strain>
    </source>
</reference>
<feature type="transmembrane region" description="Helical" evidence="1">
    <location>
        <begin position="34"/>
        <end position="53"/>
    </location>
</feature>
<organism evidence="2 3">
    <name type="scientific">Lutimaribacter saemankumensis</name>
    <dbReference type="NCBI Taxonomy" id="490829"/>
    <lineage>
        <taxon>Bacteria</taxon>
        <taxon>Pseudomonadati</taxon>
        <taxon>Pseudomonadota</taxon>
        <taxon>Alphaproteobacteria</taxon>
        <taxon>Rhodobacterales</taxon>
        <taxon>Roseobacteraceae</taxon>
        <taxon>Lutimaribacter</taxon>
    </lineage>
</organism>
<sequence>MSGFAIAMIGGFVPYGLRSLCVQDLAECGRSLEFATLFIGVGLSVSFAVFALSRWHPRWIVPRSGSRWNWQRIARRAERKARGNPACRFSHVEQVALGVADCHKCLGHGGLLHLVNTGEKTRLLEIGALASVIGLPLVTDLMSRAVDLVDRHDVGKPVAPAVKLLEAEFAQMGGLDRVADAADAHIRKELSGAPGMTRATLTQT</sequence>
<accession>A0A1G8IBZ5</accession>
<evidence type="ECO:0000313" key="2">
    <source>
        <dbReference type="EMBL" id="SDI16499.1"/>
    </source>
</evidence>
<dbReference type="OrthoDB" id="9986281at2"/>
<keyword evidence="3" id="KW-1185">Reference proteome</keyword>
<proteinExistence type="predicted"/>
<keyword evidence="1" id="KW-0812">Transmembrane</keyword>
<dbReference type="EMBL" id="FNEB01000001">
    <property type="protein sequence ID" value="SDI16499.1"/>
    <property type="molecule type" value="Genomic_DNA"/>
</dbReference>
<protein>
    <submittedName>
        <fullName evidence="2">Uncharacterized protein</fullName>
    </submittedName>
</protein>